<reference evidence="2 3" key="1">
    <citation type="submission" date="2024-06" db="EMBL/GenBank/DDBJ databases">
        <title>The Natural Products Discovery Center: Release of the First 8490 Sequenced Strains for Exploring Actinobacteria Biosynthetic Diversity.</title>
        <authorList>
            <person name="Kalkreuter E."/>
            <person name="Kautsar S.A."/>
            <person name="Yang D."/>
            <person name="Bader C.D."/>
            <person name="Teijaro C.N."/>
            <person name="Fluegel L."/>
            <person name="Davis C.M."/>
            <person name="Simpson J.R."/>
            <person name="Lauterbach L."/>
            <person name="Steele A.D."/>
            <person name="Gui C."/>
            <person name="Meng S."/>
            <person name="Li G."/>
            <person name="Viehrig K."/>
            <person name="Ye F."/>
            <person name="Su P."/>
            <person name="Kiefer A.F."/>
            <person name="Nichols A."/>
            <person name="Cepeda A.J."/>
            <person name="Yan W."/>
            <person name="Fan B."/>
            <person name="Jiang Y."/>
            <person name="Adhikari A."/>
            <person name="Zheng C.-J."/>
            <person name="Schuster L."/>
            <person name="Cowan T.M."/>
            <person name="Smanski M.J."/>
            <person name="Chevrette M.G."/>
            <person name="De Carvalho L.P.S."/>
            <person name="Shen B."/>
        </authorList>
    </citation>
    <scope>NUCLEOTIDE SEQUENCE [LARGE SCALE GENOMIC DNA]</scope>
    <source>
        <strain evidence="2 3">NPDC019434</strain>
    </source>
</reference>
<evidence type="ECO:0000256" key="1">
    <source>
        <dbReference type="SAM" id="MobiDB-lite"/>
    </source>
</evidence>
<evidence type="ECO:0008006" key="4">
    <source>
        <dbReference type="Google" id="ProtNLM"/>
    </source>
</evidence>
<organism evidence="2 3">
    <name type="scientific">Nocardia niwae</name>
    <dbReference type="NCBI Taxonomy" id="626084"/>
    <lineage>
        <taxon>Bacteria</taxon>
        <taxon>Bacillati</taxon>
        <taxon>Actinomycetota</taxon>
        <taxon>Actinomycetes</taxon>
        <taxon>Mycobacteriales</taxon>
        <taxon>Nocardiaceae</taxon>
        <taxon>Nocardia</taxon>
    </lineage>
</organism>
<accession>A0ABV2X7Y1</accession>
<dbReference type="Proteomes" id="UP001550535">
    <property type="component" value="Unassembled WGS sequence"/>
</dbReference>
<keyword evidence="3" id="KW-1185">Reference proteome</keyword>
<proteinExistence type="predicted"/>
<dbReference type="RefSeq" id="WP_157114900.1">
    <property type="nucleotide sequence ID" value="NZ_JBEYBM010000011.1"/>
</dbReference>
<feature type="compositionally biased region" description="Basic and acidic residues" evidence="1">
    <location>
        <begin position="8"/>
        <end position="26"/>
    </location>
</feature>
<dbReference type="EMBL" id="JBEYBR010000017">
    <property type="protein sequence ID" value="MEU2121994.1"/>
    <property type="molecule type" value="Genomic_DNA"/>
</dbReference>
<sequence>MTATAFRCRAEPPQQRDHDDPGRDEAPLPGPAQLLAAIAGHLRHGSSLIEWARELGDLHAALIPVRQNRRRLPADFDEACVHIGIAEIIGAIDSWATVHVPKAPGARRHTHSLGEVISHIAQTYAHAWWAVLHVSDKDLRHEAWLHLGEVCEGYAQLIHDVQAHGVRFPLGWRGMRHTPPA</sequence>
<evidence type="ECO:0000313" key="3">
    <source>
        <dbReference type="Proteomes" id="UP001550535"/>
    </source>
</evidence>
<comment type="caution">
    <text evidence="2">The sequence shown here is derived from an EMBL/GenBank/DDBJ whole genome shotgun (WGS) entry which is preliminary data.</text>
</comment>
<gene>
    <name evidence="2" type="ORF">ABZ507_09165</name>
</gene>
<feature type="region of interest" description="Disordered" evidence="1">
    <location>
        <begin position="1"/>
        <end position="30"/>
    </location>
</feature>
<name>A0ABV2X7Y1_9NOCA</name>
<evidence type="ECO:0000313" key="2">
    <source>
        <dbReference type="EMBL" id="MEU2121994.1"/>
    </source>
</evidence>
<protein>
    <recommendedName>
        <fullName evidence="4">DUF4254 domain-containing protein</fullName>
    </recommendedName>
</protein>